<dbReference type="HOGENOM" id="CLU_2637598_0_0_1"/>
<keyword evidence="2" id="KW-0732">Signal</keyword>
<feature type="chain" id="PRO_5001577619" evidence="2">
    <location>
        <begin position="20"/>
        <end position="77"/>
    </location>
</feature>
<organism evidence="3 4">
    <name type="scientific">Anncaliia algerae PRA339</name>
    <dbReference type="NCBI Taxonomy" id="1288291"/>
    <lineage>
        <taxon>Eukaryota</taxon>
        <taxon>Fungi</taxon>
        <taxon>Fungi incertae sedis</taxon>
        <taxon>Microsporidia</taxon>
        <taxon>Tubulinosematoidea</taxon>
        <taxon>Tubulinosematidae</taxon>
        <taxon>Anncaliia</taxon>
    </lineage>
</organism>
<evidence type="ECO:0000313" key="3">
    <source>
        <dbReference type="EMBL" id="KCZ80002.1"/>
    </source>
</evidence>
<dbReference type="EMBL" id="KK365211">
    <property type="protein sequence ID" value="KCZ80002.1"/>
    <property type="molecule type" value="Genomic_DNA"/>
</dbReference>
<dbReference type="AlphaFoldDB" id="A0A059EYS2"/>
<sequence>MKRFSTLIITFLMVTNSSSNKYSEHKGPNYSNFKYKNYTNSSLNTITEENLSNNSSQMAKGNNNYSSGINDAEKNKK</sequence>
<protein>
    <submittedName>
        <fullName evidence="3">Uncharacterized protein</fullName>
    </submittedName>
</protein>
<dbReference type="VEuPathDB" id="MicrosporidiaDB:H312_02593"/>
<feature type="signal peptide" evidence="2">
    <location>
        <begin position="1"/>
        <end position="19"/>
    </location>
</feature>
<evidence type="ECO:0000256" key="2">
    <source>
        <dbReference type="SAM" id="SignalP"/>
    </source>
</evidence>
<dbReference type="Proteomes" id="UP000030655">
    <property type="component" value="Unassembled WGS sequence"/>
</dbReference>
<gene>
    <name evidence="3" type="ORF">H312_02593</name>
</gene>
<reference evidence="4" key="1">
    <citation type="submission" date="2013-02" db="EMBL/GenBank/DDBJ databases">
        <authorList>
            <consortium name="The Broad Institute Genome Sequencing Platform"/>
            <person name="Cuomo C."/>
            <person name="Becnel J."/>
            <person name="Sanscrainte N."/>
            <person name="Walker B."/>
            <person name="Young S.K."/>
            <person name="Zeng Q."/>
            <person name="Gargeya S."/>
            <person name="Fitzgerald M."/>
            <person name="Haas B."/>
            <person name="Abouelleil A."/>
            <person name="Alvarado L."/>
            <person name="Arachchi H.M."/>
            <person name="Berlin A.M."/>
            <person name="Chapman S.B."/>
            <person name="Dewar J."/>
            <person name="Goldberg J."/>
            <person name="Griggs A."/>
            <person name="Gujja S."/>
            <person name="Hansen M."/>
            <person name="Howarth C."/>
            <person name="Imamovic A."/>
            <person name="Larimer J."/>
            <person name="McCowan C."/>
            <person name="Murphy C."/>
            <person name="Neiman D."/>
            <person name="Pearson M."/>
            <person name="Priest M."/>
            <person name="Roberts A."/>
            <person name="Saif S."/>
            <person name="Shea T."/>
            <person name="Sisk P."/>
            <person name="Sykes S."/>
            <person name="Wortman J."/>
            <person name="Nusbaum C."/>
            <person name="Birren B."/>
        </authorList>
    </citation>
    <scope>NUCLEOTIDE SEQUENCE [LARGE SCALE GENOMIC DNA]</scope>
    <source>
        <strain evidence="4">PRA339</strain>
    </source>
</reference>
<evidence type="ECO:0000313" key="4">
    <source>
        <dbReference type="Proteomes" id="UP000030655"/>
    </source>
</evidence>
<name>A0A059EYS2_9MICR</name>
<feature type="region of interest" description="Disordered" evidence="1">
    <location>
        <begin position="52"/>
        <end position="77"/>
    </location>
</feature>
<proteinExistence type="predicted"/>
<feature type="compositionally biased region" description="Polar residues" evidence="1">
    <location>
        <begin position="52"/>
        <end position="69"/>
    </location>
</feature>
<evidence type="ECO:0000256" key="1">
    <source>
        <dbReference type="SAM" id="MobiDB-lite"/>
    </source>
</evidence>
<accession>A0A059EYS2</accession>
<keyword evidence="4" id="KW-1185">Reference proteome</keyword>
<dbReference type="OrthoDB" id="2198425at2759"/>
<reference evidence="3 4" key="2">
    <citation type="submission" date="2014-03" db="EMBL/GenBank/DDBJ databases">
        <title>The Genome Sequence of Anncaliia algerae insect isolate PRA339.</title>
        <authorList>
            <consortium name="The Broad Institute Genome Sequencing Platform"/>
            <consortium name="The Broad Institute Genome Sequencing Center for Infectious Disease"/>
            <person name="Cuomo C."/>
            <person name="Becnel J."/>
            <person name="Sanscrainte N."/>
            <person name="Walker B."/>
            <person name="Young S.K."/>
            <person name="Zeng Q."/>
            <person name="Gargeya S."/>
            <person name="Fitzgerald M."/>
            <person name="Haas B."/>
            <person name="Abouelleil A."/>
            <person name="Alvarado L."/>
            <person name="Arachchi H.M."/>
            <person name="Berlin A.M."/>
            <person name="Chapman S.B."/>
            <person name="Dewar J."/>
            <person name="Goldberg J."/>
            <person name="Griggs A."/>
            <person name="Gujja S."/>
            <person name="Hansen M."/>
            <person name="Howarth C."/>
            <person name="Imamovic A."/>
            <person name="Larimer J."/>
            <person name="McCowan C."/>
            <person name="Murphy C."/>
            <person name="Neiman D."/>
            <person name="Pearson M."/>
            <person name="Priest M."/>
            <person name="Roberts A."/>
            <person name="Saif S."/>
            <person name="Shea T."/>
            <person name="Sisk P."/>
            <person name="Sykes S."/>
            <person name="Wortman J."/>
            <person name="Nusbaum C."/>
            <person name="Birren B."/>
        </authorList>
    </citation>
    <scope>NUCLEOTIDE SEQUENCE [LARGE SCALE GENOMIC DNA]</scope>
    <source>
        <strain evidence="3 4">PRA339</strain>
    </source>
</reference>